<dbReference type="HAMAP" id="MF_01676">
    <property type="entry name" value="AhpD"/>
    <property type="match status" value="1"/>
</dbReference>
<dbReference type="GO" id="GO:0051920">
    <property type="term" value="F:peroxiredoxin activity"/>
    <property type="evidence" value="ECO:0007669"/>
    <property type="project" value="InterPro"/>
</dbReference>
<dbReference type="GO" id="GO:0045454">
    <property type="term" value="P:cell redox homeostasis"/>
    <property type="evidence" value="ECO:0007669"/>
    <property type="project" value="TreeGrafter"/>
</dbReference>
<gene>
    <name evidence="6" type="primary">ahpD</name>
    <name evidence="8" type="ORF">SAMN05421823_10332</name>
</gene>
<evidence type="ECO:0000256" key="1">
    <source>
        <dbReference type="ARBA" id="ARBA00022559"/>
    </source>
</evidence>
<name>A0A1G9D8D5_9BACT</name>
<accession>A0A1G9D8D5</accession>
<dbReference type="GO" id="GO:0032843">
    <property type="term" value="F:hydroperoxide reductase activity"/>
    <property type="evidence" value="ECO:0007669"/>
    <property type="project" value="InterPro"/>
</dbReference>
<protein>
    <recommendedName>
        <fullName evidence="6">Alkyl hydroperoxide reductase AhpD</fullName>
        <ecNumber evidence="6">1.11.1.28</ecNumber>
    </recommendedName>
    <alternativeName>
        <fullName evidence="6">Alkylhydroperoxidase AhpD</fullName>
    </alternativeName>
</protein>
<dbReference type="STRING" id="1075417.SAMN05421823_10332"/>
<evidence type="ECO:0000256" key="2">
    <source>
        <dbReference type="ARBA" id="ARBA00022862"/>
    </source>
</evidence>
<keyword evidence="2 6" id="KW-0049">Antioxidant</keyword>
<comment type="similarity">
    <text evidence="6">Belongs to the AhpD family.</text>
</comment>
<sequence>MTEEIKLDLLSDLQLADNYTTPSLNQLVEGGSRYLKDLRVNLKNVLVTDHLTEKEAALLAVSIAANAKNAVLQHFFTERARALDATEAELGEAVACASLLASNNVFYRFRHFIKKEKYQQLPGRIKMTIMMKPVLGKEFFELISLAVSAANGCEMCVNAHEASLLELGATEERIFDAIRLASVVTSLDKIIY</sequence>
<dbReference type="Proteomes" id="UP000198510">
    <property type="component" value="Unassembled WGS sequence"/>
</dbReference>
<feature type="domain" description="Carboxymuconolactone decarboxylase-like" evidence="7">
    <location>
        <begin position="122"/>
        <end position="184"/>
    </location>
</feature>
<feature type="active site" description="Proton donor" evidence="6">
    <location>
        <position position="153"/>
    </location>
</feature>
<dbReference type="Gene3D" id="1.20.1290.10">
    <property type="entry name" value="AhpD-like"/>
    <property type="match status" value="1"/>
</dbReference>
<keyword evidence="1 6" id="KW-0575">Peroxidase</keyword>
<dbReference type="SUPFAM" id="SSF69118">
    <property type="entry name" value="AhpD-like"/>
    <property type="match status" value="1"/>
</dbReference>
<dbReference type="AlphaFoldDB" id="A0A1G9D8D5"/>
<feature type="disulfide bond" evidence="6">
    <location>
        <begin position="153"/>
        <end position="156"/>
    </location>
</feature>
<dbReference type="EMBL" id="FNFO01000003">
    <property type="protein sequence ID" value="SDK59995.1"/>
    <property type="molecule type" value="Genomic_DNA"/>
</dbReference>
<keyword evidence="9" id="KW-1185">Reference proteome</keyword>
<reference evidence="8 9" key="1">
    <citation type="submission" date="2016-10" db="EMBL/GenBank/DDBJ databases">
        <authorList>
            <person name="de Groot N.N."/>
        </authorList>
    </citation>
    <scope>NUCLEOTIDE SEQUENCE [LARGE SCALE GENOMIC DNA]</scope>
    <source>
        <strain evidence="8 9">DSM 25186</strain>
    </source>
</reference>
<comment type="function">
    <text evidence="6">Antioxidant protein with alkyl hydroperoxidase activity. Required for the reduction of the AhpC active site cysteine residues and for the regeneration of the AhpC enzyme activity.</text>
</comment>
<dbReference type="NCBIfam" id="TIGR00778">
    <property type="entry name" value="ahpD_dom"/>
    <property type="match status" value="1"/>
</dbReference>
<dbReference type="InterPro" id="IPR004675">
    <property type="entry name" value="AhpD_core"/>
</dbReference>
<dbReference type="InterPro" id="IPR004674">
    <property type="entry name" value="AhpD"/>
</dbReference>
<evidence type="ECO:0000256" key="5">
    <source>
        <dbReference type="ARBA" id="ARBA00023284"/>
    </source>
</evidence>
<dbReference type="RefSeq" id="WP_089680868.1">
    <property type="nucleotide sequence ID" value="NZ_FNFO01000003.1"/>
</dbReference>
<keyword evidence="3 6" id="KW-0560">Oxidoreductase</keyword>
<keyword evidence="4 6" id="KW-1015">Disulfide bond</keyword>
<evidence type="ECO:0000313" key="8">
    <source>
        <dbReference type="EMBL" id="SDK59995.1"/>
    </source>
</evidence>
<feature type="active site" description="Cysteine sulfenic acid (-SOH) intermediate" evidence="6">
    <location>
        <position position="156"/>
    </location>
</feature>
<evidence type="ECO:0000313" key="9">
    <source>
        <dbReference type="Proteomes" id="UP000198510"/>
    </source>
</evidence>
<organism evidence="8 9">
    <name type="scientific">Catalinimonas alkaloidigena</name>
    <dbReference type="NCBI Taxonomy" id="1075417"/>
    <lineage>
        <taxon>Bacteria</taxon>
        <taxon>Pseudomonadati</taxon>
        <taxon>Bacteroidota</taxon>
        <taxon>Cytophagia</taxon>
        <taxon>Cytophagales</taxon>
        <taxon>Catalimonadaceae</taxon>
        <taxon>Catalinimonas</taxon>
    </lineage>
</organism>
<dbReference type="InterPro" id="IPR003779">
    <property type="entry name" value="CMD-like"/>
</dbReference>
<dbReference type="EC" id="1.11.1.28" evidence="6"/>
<evidence type="ECO:0000259" key="7">
    <source>
        <dbReference type="Pfam" id="PF02627"/>
    </source>
</evidence>
<dbReference type="OrthoDB" id="9801997at2"/>
<dbReference type="PANTHER" id="PTHR33930">
    <property type="entry name" value="ALKYL HYDROPEROXIDE REDUCTASE AHPD"/>
    <property type="match status" value="1"/>
</dbReference>
<dbReference type="PANTHER" id="PTHR33930:SF7">
    <property type="entry name" value="ALKYL HYDROPEROXIDE REDUCTASE AHPD"/>
    <property type="match status" value="1"/>
</dbReference>
<evidence type="ECO:0000256" key="4">
    <source>
        <dbReference type="ARBA" id="ARBA00023157"/>
    </source>
</evidence>
<keyword evidence="5 6" id="KW-0676">Redox-active center</keyword>
<dbReference type="GO" id="GO:0006979">
    <property type="term" value="P:response to oxidative stress"/>
    <property type="evidence" value="ECO:0007669"/>
    <property type="project" value="InterPro"/>
</dbReference>
<dbReference type="GO" id="GO:0015036">
    <property type="term" value="F:disulfide oxidoreductase activity"/>
    <property type="evidence" value="ECO:0007669"/>
    <property type="project" value="TreeGrafter"/>
</dbReference>
<dbReference type="Pfam" id="PF02627">
    <property type="entry name" value="CMD"/>
    <property type="match status" value="1"/>
</dbReference>
<evidence type="ECO:0000256" key="6">
    <source>
        <dbReference type="HAMAP-Rule" id="MF_01676"/>
    </source>
</evidence>
<comment type="catalytic activity">
    <reaction evidence="6">
        <text>N(6)-[(R)-dihydrolipoyl]-L-lysyl-[lipoyl-carrier protein] + a hydroperoxide = N(6)-[(R)-lipoyl]-L-lysyl-[lipoyl-carrier protein] + an alcohol + H2O</text>
        <dbReference type="Rhea" id="RHEA:62636"/>
        <dbReference type="Rhea" id="RHEA-COMP:10502"/>
        <dbReference type="Rhea" id="RHEA-COMP:16355"/>
        <dbReference type="ChEBI" id="CHEBI:15377"/>
        <dbReference type="ChEBI" id="CHEBI:30879"/>
        <dbReference type="ChEBI" id="CHEBI:35924"/>
        <dbReference type="ChEBI" id="CHEBI:83099"/>
        <dbReference type="ChEBI" id="CHEBI:83100"/>
        <dbReference type="EC" id="1.11.1.28"/>
    </reaction>
</comment>
<proteinExistence type="inferred from homology"/>
<evidence type="ECO:0000256" key="3">
    <source>
        <dbReference type="ARBA" id="ARBA00023002"/>
    </source>
</evidence>
<feature type="disulfide bond" description="Interchain (with AhpC); in linked form" evidence="6">
    <location>
        <position position="156"/>
    </location>
</feature>
<dbReference type="InterPro" id="IPR029032">
    <property type="entry name" value="AhpD-like"/>
</dbReference>